<name>A0ABY1QM03_9BURK</name>
<dbReference type="EMBL" id="FXUL01000019">
    <property type="protein sequence ID" value="SMP73503.1"/>
    <property type="molecule type" value="Genomic_DNA"/>
</dbReference>
<evidence type="ECO:0000313" key="2">
    <source>
        <dbReference type="EMBL" id="SMP73503.1"/>
    </source>
</evidence>
<comment type="caution">
    <text evidence="2">The sequence shown here is derived from an EMBL/GenBank/DDBJ whole genome shotgun (WGS) entry which is preliminary data.</text>
</comment>
<dbReference type="RefSeq" id="WP_283444286.1">
    <property type="nucleotide sequence ID" value="NZ_FXUL01000019.1"/>
</dbReference>
<gene>
    <name evidence="2" type="ORF">SAMN06295970_11995</name>
</gene>
<protein>
    <submittedName>
        <fullName evidence="2">Uncharacterized protein</fullName>
    </submittedName>
</protein>
<proteinExistence type="predicted"/>
<reference evidence="2 3" key="1">
    <citation type="submission" date="2017-05" db="EMBL/GenBank/DDBJ databases">
        <authorList>
            <person name="Varghese N."/>
            <person name="Submissions S."/>
        </authorList>
    </citation>
    <scope>NUCLEOTIDE SEQUENCE [LARGE SCALE GENOMIC DNA]</scope>
    <source>
        <strain evidence="2 3">DSM 26001</strain>
    </source>
</reference>
<accession>A0ABY1QM03</accession>
<feature type="region of interest" description="Disordered" evidence="1">
    <location>
        <begin position="128"/>
        <end position="170"/>
    </location>
</feature>
<evidence type="ECO:0000313" key="3">
    <source>
        <dbReference type="Proteomes" id="UP001158049"/>
    </source>
</evidence>
<organism evidence="2 3">
    <name type="scientific">Noviherbaspirillum suwonense</name>
    <dbReference type="NCBI Taxonomy" id="1224511"/>
    <lineage>
        <taxon>Bacteria</taxon>
        <taxon>Pseudomonadati</taxon>
        <taxon>Pseudomonadota</taxon>
        <taxon>Betaproteobacteria</taxon>
        <taxon>Burkholderiales</taxon>
        <taxon>Oxalobacteraceae</taxon>
        <taxon>Noviherbaspirillum</taxon>
    </lineage>
</organism>
<dbReference type="Proteomes" id="UP001158049">
    <property type="component" value="Unassembled WGS sequence"/>
</dbReference>
<sequence>MTDNALLLTLLYVALAFLLLVLCLATRWPLWAKAGMVLAVTASYFVAQAAFQGMLGWPTPGAPPEKFVLLAVVVEEPDKERRQKGALYVWVNALRDNKPVQEPRAYKLPYARDLHALLGEAMKKNRQGVSQIGSTEAPAGGSGNSWLRNAADPKLKIRISDAPSPQLPEK</sequence>
<evidence type="ECO:0000256" key="1">
    <source>
        <dbReference type="SAM" id="MobiDB-lite"/>
    </source>
</evidence>
<keyword evidence="3" id="KW-1185">Reference proteome</keyword>